<dbReference type="SUPFAM" id="SSF48239">
    <property type="entry name" value="Terpenoid cyclases/Protein prenyltransferases"/>
    <property type="match status" value="1"/>
</dbReference>
<gene>
    <name evidence="5" type="ORF">FDW42_06435</name>
</gene>
<sequence>MLKKGFLGLIFALIFMACSKENVENESFVRAKTQGTITQNESIFVEFKEDFLKDKDLTNLSFKLNDKIVNFMVGVENDTLFLYPKLEAQKDYKLEFRIDKELVTLNFKTSYANLRAVNANFEELGKDKVRFNIELSKGVFYDEAFLKNHLKLSLDNENLSFSLKDTLGRFYLLQSEEFEKGVKPKEVRLALSEGLEKPLELKFQSPVKLQNEDFVFLGAFSRDNMLSLRFSQDLDERQNFKDFVSITPTIDAKIYSVGKELKISANFKPNETYALTLMQGLKSKQGLVNSGERVEFSFKDLEPSLSFASEGVFLESGANKTIYLKSRNVKEVQVEVYQVFTNNISQYLRFKELLGYKTDSSRDVYNAGGGFGYVSKSVLKEKLAVESQKNAWVQTKINLAKLKDFSGIFVINVKPLKYDYEFEEKEQRYKIENRLDIAKNIIFSNIALNAQLLNESLVIHARDFSQNKALKNVKIELIDKRNQTIKTALTNENGDASFENVKREELLYILAYDSTQMSVLKLSNPLSTDGYDVAGLQEKDAIKAFIYTERGVYRPGDTIHLSLVARNDKGSITHPVNLSFYNPKGQKILEKTLHSANDMFYEKLKLEKTTPSGMYRAEFNIAGREFFKDILVQNVVPNRIKVEIMADENVSEDINYTVTSHYLFGAKASNLAYENKLYFTPKPYENAKYPSFSFRNFSLLNLKDELRTKGVLDSEGMISERVKIPSKILNSKGQNFRINLISEVFEGGGRGVKSVKELSYNKYDYFVGLKNLENNHILEGAKVEFEAIVGDLTQNLVEGKKLHYKIYKNSHSWWWDYDDYEEFLRSIKQDSHTELIESGSVVSKNEPVKFSFDTKGHFGEMIIELSDEESGVSAMQSFYVGSFGEPSKADVLNSLKIKSDKQDYKIGEKARVEFESVAGAKALITLSDNAKILKRFIIDTKDKSTSVEFEMKESYAPNVYMSVSLFQDYHLTENDRALRLFGVLPLRVQNPKAHLELELKAPETLLPNEEFEVQIQSKNKESFFYTLALVDEGLLDISAFKTPDIYGYFYAKTGLKLLSFDTYSQIISKATGGDALSSGGANFKVKDENAERFKPVVLFNAPAKSDDLGFARLKFKMPNYVGSLRLMLIAHKQNSYASVEKNIKVSAPLVMLETLPRSLKTNDEFSLLTQIFKTKDTIKEAVLSVKSAKGLVEFEQESLRIDLANKNEQMLEFKAKTNGTGVERLEFELKAKDFISHNSVEIDIKPHNPYTYESESFVLKAGEKREFRLSDAYLKGTAKGVLKLSSKPILELDKRVKYLLSYPYGCVEQTISSALPQLFLDKFGVEFDEQKAVNHINKAIEKLASFQTSDGGFAYWSGGKTSSAWGSYYAGLFLLLAKEQGYYVPSGMLKKWLKFTQNFVQDTKNNADIKANMLYLLALAKEPNITAMNLLYENLENLSNEAKWQLAAAYKISGLEDIAGKIASASATKPNATNYHLTYGSTLREEAIIANAYKQIYGVKNENLVKNLSEALSSNQYLSTQTSAYALFALAKSFNLDENLSPMNARLELNDEKIELNQNKMQIFSFKEGKAIIEAKEDMFGIFGVEGVKKELNSEPFSQNLTIKREFYDENGNLINESLLKAPQSFWMKISVFGHKSIENLALTQILPSGWEVAENILDKNTPSFVKNSLLNFIDIRDDKIMWFFHQEDAQMDFFIKLNAVNAGTFSLSGAYVEAMYDEAFRALGESKKVIVTR</sequence>
<dbReference type="InterPro" id="IPR041203">
    <property type="entry name" value="Bact_A2M_MG5"/>
</dbReference>
<dbReference type="GO" id="GO:0004866">
    <property type="term" value="F:endopeptidase inhibitor activity"/>
    <property type="evidence" value="ECO:0007669"/>
    <property type="project" value="InterPro"/>
</dbReference>
<evidence type="ECO:0000313" key="5">
    <source>
        <dbReference type="EMBL" id="TNB56858.1"/>
    </source>
</evidence>
<evidence type="ECO:0000256" key="1">
    <source>
        <dbReference type="ARBA" id="ARBA00010556"/>
    </source>
</evidence>
<dbReference type="SMART" id="SM01419">
    <property type="entry name" value="Thiol-ester_cl"/>
    <property type="match status" value="1"/>
</dbReference>
<comment type="similarity">
    <text evidence="1">Belongs to the protease inhibitor I39 (alpha-2-macroglobulin) family. Bacterial alpha-2-macroglobulin subfamily.</text>
</comment>
<feature type="domain" description="Alpha-2-macroglobulin bait region" evidence="3">
    <location>
        <begin position="895"/>
        <end position="1037"/>
    </location>
</feature>
<dbReference type="InterPro" id="IPR008930">
    <property type="entry name" value="Terpenoid_cyclase/PrenylTrfase"/>
</dbReference>
<dbReference type="Pfam" id="PF17972">
    <property type="entry name" value="bMG5"/>
    <property type="match status" value="1"/>
</dbReference>
<dbReference type="Pfam" id="PF17962">
    <property type="entry name" value="bMG6"/>
    <property type="match status" value="1"/>
</dbReference>
<dbReference type="PROSITE" id="PS51257">
    <property type="entry name" value="PROKAR_LIPOPROTEIN"/>
    <property type="match status" value="1"/>
</dbReference>
<protein>
    <submittedName>
        <fullName evidence="5">Alpha-2-macroglobulin</fullName>
    </submittedName>
</protein>
<reference evidence="5 6" key="1">
    <citation type="submission" date="2019-05" db="EMBL/GenBank/DDBJ databases">
        <title>Draft genomes of eight strains of Campylobacter helveticus isolated from cats and a dog in New Zealand.</title>
        <authorList>
            <person name="Bojanic K."/>
            <person name="Midwinter A.C."/>
            <person name="Biggs P.J."/>
            <person name="Acke E."/>
            <person name="Cornelius A.J."/>
            <person name="Marshall J.C."/>
        </authorList>
    </citation>
    <scope>NUCLEOTIDE SEQUENCE [LARGE SCALE GENOMIC DNA]</scope>
    <source>
        <strain evidence="5 6">ACP123b</strain>
    </source>
</reference>
<evidence type="ECO:0000256" key="2">
    <source>
        <dbReference type="ARBA" id="ARBA00022729"/>
    </source>
</evidence>
<dbReference type="Gene3D" id="2.60.40.1930">
    <property type="match status" value="1"/>
</dbReference>
<dbReference type="PANTHER" id="PTHR40094">
    <property type="entry name" value="ALPHA-2-MACROGLOBULIN HOMOLOG"/>
    <property type="match status" value="1"/>
</dbReference>
<dbReference type="InterPro" id="IPR051802">
    <property type="entry name" value="YfhM-like"/>
</dbReference>
<dbReference type="Proteomes" id="UP000306813">
    <property type="component" value="Unassembled WGS sequence"/>
</dbReference>
<keyword evidence="2" id="KW-0732">Signal</keyword>
<evidence type="ECO:0000259" key="4">
    <source>
        <dbReference type="SMART" id="SM01360"/>
    </source>
</evidence>
<dbReference type="SMART" id="SM01360">
    <property type="entry name" value="A2M"/>
    <property type="match status" value="1"/>
</dbReference>
<dbReference type="Pfam" id="PF07703">
    <property type="entry name" value="A2M_BRD"/>
    <property type="match status" value="1"/>
</dbReference>
<evidence type="ECO:0000259" key="3">
    <source>
        <dbReference type="SMART" id="SM01359"/>
    </source>
</evidence>
<dbReference type="Pfam" id="PF01835">
    <property type="entry name" value="MG2"/>
    <property type="match status" value="1"/>
</dbReference>
<dbReference type="Pfam" id="PF17973">
    <property type="entry name" value="bMG10"/>
    <property type="match status" value="1"/>
</dbReference>
<dbReference type="InterPro" id="IPR011626">
    <property type="entry name" value="Alpha-macroglobulin_TED"/>
</dbReference>
<dbReference type="InterPro" id="IPR002890">
    <property type="entry name" value="MG2"/>
</dbReference>
<dbReference type="CDD" id="cd02891">
    <property type="entry name" value="A2M_like"/>
    <property type="match status" value="1"/>
</dbReference>
<dbReference type="EMBL" id="VDBS01000049">
    <property type="protein sequence ID" value="TNB56858.1"/>
    <property type="molecule type" value="Genomic_DNA"/>
</dbReference>
<name>A0AAX2UJN1_9BACT</name>
<dbReference type="PANTHER" id="PTHR40094:SF1">
    <property type="entry name" value="UBIQUITIN DOMAIN-CONTAINING PROTEIN"/>
    <property type="match status" value="1"/>
</dbReference>
<dbReference type="InterPro" id="IPR041246">
    <property type="entry name" value="Bact_MG10"/>
</dbReference>
<organism evidence="5 6">
    <name type="scientific">Campylobacter helveticus</name>
    <dbReference type="NCBI Taxonomy" id="28898"/>
    <lineage>
        <taxon>Bacteria</taxon>
        <taxon>Pseudomonadati</taxon>
        <taxon>Campylobacterota</taxon>
        <taxon>Epsilonproteobacteria</taxon>
        <taxon>Campylobacterales</taxon>
        <taxon>Campylobacteraceae</taxon>
        <taxon>Campylobacter</taxon>
    </lineage>
</organism>
<dbReference type="InterPro" id="IPR021868">
    <property type="entry name" value="Alpha_2_Macroglob_MG3"/>
</dbReference>
<dbReference type="Gene3D" id="1.50.10.20">
    <property type="match status" value="1"/>
</dbReference>
<comment type="caution">
    <text evidence="5">The sequence shown here is derived from an EMBL/GenBank/DDBJ whole genome shotgun (WGS) entry which is preliminary data.</text>
</comment>
<dbReference type="InterPro" id="IPR047565">
    <property type="entry name" value="Alpha-macroglob_thiol-ester_cl"/>
</dbReference>
<dbReference type="Pfam" id="PF07678">
    <property type="entry name" value="TED_complement"/>
    <property type="match status" value="1"/>
</dbReference>
<dbReference type="Pfam" id="PF00207">
    <property type="entry name" value="A2M"/>
    <property type="match status" value="1"/>
</dbReference>
<proteinExistence type="inferred from homology"/>
<dbReference type="Pfam" id="PF11974">
    <property type="entry name" value="bMG3"/>
    <property type="match status" value="1"/>
</dbReference>
<dbReference type="GO" id="GO:0005615">
    <property type="term" value="C:extracellular space"/>
    <property type="evidence" value="ECO:0007669"/>
    <property type="project" value="InterPro"/>
</dbReference>
<dbReference type="RefSeq" id="WP_139021155.1">
    <property type="nucleotide sequence ID" value="NZ_VDBS01000049.1"/>
</dbReference>
<evidence type="ECO:0000313" key="6">
    <source>
        <dbReference type="Proteomes" id="UP000306813"/>
    </source>
</evidence>
<dbReference type="InterPro" id="IPR001599">
    <property type="entry name" value="Macroglobln_a2"/>
</dbReference>
<dbReference type="InterPro" id="IPR041462">
    <property type="entry name" value="Bact_A2M_MG6"/>
</dbReference>
<accession>A0AAX2UJN1</accession>
<dbReference type="InterPro" id="IPR011625">
    <property type="entry name" value="A2M_N_BRD"/>
</dbReference>
<dbReference type="SMART" id="SM01359">
    <property type="entry name" value="A2M_N_2"/>
    <property type="match status" value="1"/>
</dbReference>
<feature type="domain" description="Alpha-2-macroglobulin" evidence="4">
    <location>
        <begin position="1096"/>
        <end position="1185"/>
    </location>
</feature>